<dbReference type="AlphaFoldDB" id="A0A977PK54"/>
<evidence type="ECO:0000313" key="2">
    <source>
        <dbReference type="Proteomes" id="UP001063698"/>
    </source>
</evidence>
<name>A0A977PK54_9CREN</name>
<dbReference type="KEGG" id="ipc:IPA_05400"/>
<organism evidence="1 2">
    <name type="scientific">Ignicoccus pacificus DSM 13166</name>
    <dbReference type="NCBI Taxonomy" id="940294"/>
    <lineage>
        <taxon>Archaea</taxon>
        <taxon>Thermoproteota</taxon>
        <taxon>Thermoprotei</taxon>
        <taxon>Desulfurococcales</taxon>
        <taxon>Desulfurococcaceae</taxon>
        <taxon>Ignicoccus</taxon>
    </lineage>
</organism>
<proteinExistence type="predicted"/>
<gene>
    <name evidence="1" type="ORF">IPA_05400</name>
</gene>
<keyword evidence="2" id="KW-1185">Reference proteome</keyword>
<sequence>MKEIFYNVTSGTLKIREVDTRPKLVYKECNNEITLNVIVPEEKAEDVLEAIKGSLPDDVLAALGVPATGEDLTEICEELKSQGYDCKVNIEEGEDYCETLEVDLQKGSVKEQRKLIKVVLEGQSIRSKPARSESKYLLYEREGDNWRAEAVIEYEDLEKIFNVEDRLTALVDLLLPGLGTSLEEPVKILEYLEKRFKSYAFQVTRDEDYYYLYIEI</sequence>
<protein>
    <submittedName>
        <fullName evidence="1">Uncharacterized protein</fullName>
    </submittedName>
</protein>
<evidence type="ECO:0000313" key="1">
    <source>
        <dbReference type="EMBL" id="UXD22486.1"/>
    </source>
</evidence>
<accession>A0A977PK54</accession>
<dbReference type="Proteomes" id="UP001063698">
    <property type="component" value="Chromosome"/>
</dbReference>
<dbReference type="EMBL" id="CP006868">
    <property type="protein sequence ID" value="UXD22486.1"/>
    <property type="molecule type" value="Genomic_DNA"/>
</dbReference>
<reference evidence="1" key="1">
    <citation type="submission" date="2013-11" db="EMBL/GenBank/DDBJ databases">
        <title>Comparative genomics of Ignicoccus.</title>
        <authorList>
            <person name="Podar M."/>
        </authorList>
    </citation>
    <scope>NUCLEOTIDE SEQUENCE</scope>
    <source>
        <strain evidence="1">DSM 13166</strain>
    </source>
</reference>